<dbReference type="PANTHER" id="PTHR45625">
    <property type="entry name" value="PEPTIDYL-PROLYL CIS-TRANS ISOMERASE-RELATED"/>
    <property type="match status" value="1"/>
</dbReference>
<evidence type="ECO:0000313" key="6">
    <source>
        <dbReference type="Proteomes" id="UP000252733"/>
    </source>
</evidence>
<keyword evidence="2" id="KW-0697">Rotamase</keyword>
<dbReference type="Pfam" id="PF00160">
    <property type="entry name" value="Pro_isomerase"/>
    <property type="match status" value="1"/>
</dbReference>
<feature type="domain" description="PPIase cyclophilin-type" evidence="4">
    <location>
        <begin position="247"/>
        <end position="433"/>
    </location>
</feature>
<dbReference type="RefSeq" id="WP_106152016.1">
    <property type="nucleotide sequence ID" value="NZ_PVTS01000003.1"/>
</dbReference>
<dbReference type="Gene3D" id="2.40.100.10">
    <property type="entry name" value="Cyclophilin-like"/>
    <property type="match status" value="1"/>
</dbReference>
<proteinExistence type="predicted"/>
<protein>
    <recommendedName>
        <fullName evidence="1">peptidylprolyl isomerase</fullName>
        <ecNumber evidence="1">5.2.1.8</ecNumber>
    </recommendedName>
</protein>
<comment type="caution">
    <text evidence="5">The sequence shown here is derived from an EMBL/GenBank/DDBJ whole genome shotgun (WGS) entry which is preliminary data.</text>
</comment>
<evidence type="ECO:0000256" key="3">
    <source>
        <dbReference type="ARBA" id="ARBA00023235"/>
    </source>
</evidence>
<accession>A0A2T0XQS5</accession>
<dbReference type="EC" id="5.2.1.8" evidence="1"/>
<reference evidence="5 6" key="1">
    <citation type="submission" date="2018-07" db="EMBL/GenBank/DDBJ databases">
        <title>Freshwater and sediment microbial communities from various areas in North America, analyzing microbe dynamics in response to fracking.</title>
        <authorList>
            <person name="Lamendella R."/>
        </authorList>
    </citation>
    <scope>NUCLEOTIDE SEQUENCE [LARGE SCALE GENOMIC DNA]</scope>
    <source>
        <strain evidence="5 6">160A</strain>
    </source>
</reference>
<evidence type="ECO:0000313" key="5">
    <source>
        <dbReference type="EMBL" id="RCW39312.1"/>
    </source>
</evidence>
<dbReference type="EMBL" id="QPIZ01000001">
    <property type="protein sequence ID" value="RCW39312.1"/>
    <property type="molecule type" value="Genomic_DNA"/>
</dbReference>
<dbReference type="InterPro" id="IPR029000">
    <property type="entry name" value="Cyclophilin-like_dom_sf"/>
</dbReference>
<dbReference type="GO" id="GO:0003755">
    <property type="term" value="F:peptidyl-prolyl cis-trans isomerase activity"/>
    <property type="evidence" value="ECO:0007669"/>
    <property type="project" value="UniProtKB-KW"/>
</dbReference>
<dbReference type="STRING" id="1168289.GCA_000259075_00225"/>
<dbReference type="PROSITE" id="PS51257">
    <property type="entry name" value="PROKAR_LIPOPROTEIN"/>
    <property type="match status" value="1"/>
</dbReference>
<dbReference type="CDD" id="cd00317">
    <property type="entry name" value="cyclophilin"/>
    <property type="match status" value="1"/>
</dbReference>
<evidence type="ECO:0000259" key="4">
    <source>
        <dbReference type="PROSITE" id="PS50072"/>
    </source>
</evidence>
<dbReference type="OrthoDB" id="9807797at2"/>
<dbReference type="InterPro" id="IPR002130">
    <property type="entry name" value="Cyclophilin-type_PPIase_dom"/>
</dbReference>
<dbReference type="PROSITE" id="PS50072">
    <property type="entry name" value="CSA_PPIASE_2"/>
    <property type="match status" value="1"/>
</dbReference>
<evidence type="ECO:0000256" key="2">
    <source>
        <dbReference type="ARBA" id="ARBA00023110"/>
    </source>
</evidence>
<dbReference type="Proteomes" id="UP000252733">
    <property type="component" value="Unassembled WGS sequence"/>
</dbReference>
<sequence length="436" mass="49589">MRRKSRILSFFLISLLFFFVVGCNNSTGKKEPTKEEISFGSFQDNIKGMVEIRTYDHYNRALKRGFGFFVDEDLVLTNFEWIKGAYKAEIAPVGTRDMTEVEGYTAYDHNLNLLVLKVKQNNADYIKVKGSLAQPDTLYTLKRPNRKLFVVKALAGNYQDLDSLGFWTVPDNIKEGKPAFRLNHEFMGIVQERGSGDSLQRVVLSKKYIARMLKEQNERAASIYDLRTKTDKVYISHKKVAGFRIKTTMGDIVIRTYDELPAYRDNFIKLVSDQFYDSLTVHRVLKNFLIQMGAADSKYAGKDDVVGWKGPGYTLPTKIVPSLFHKRGAVAASKLPAARNPRNRSDGSQFFIIAGRIFTDEELNDIEQEKGFRFTPTQREVYTTVGGAPYLDGDYSVFAEVVSGMDVVDKIAAVETYGEDRPVQDIRIKTIEIIEK</sequence>
<keyword evidence="6" id="KW-1185">Reference proteome</keyword>
<dbReference type="AlphaFoldDB" id="A0A2T0XQS5"/>
<dbReference type="SUPFAM" id="SSF50891">
    <property type="entry name" value="Cyclophilin-like"/>
    <property type="match status" value="1"/>
</dbReference>
<dbReference type="PANTHER" id="PTHR45625:SF4">
    <property type="entry name" value="PEPTIDYLPROLYL ISOMERASE DOMAIN AND WD REPEAT-CONTAINING PROTEIN 1"/>
    <property type="match status" value="1"/>
</dbReference>
<name>A0A2T0XQS5_9BACT</name>
<gene>
    <name evidence="5" type="ORF">DFO77_10181</name>
</gene>
<evidence type="ECO:0000256" key="1">
    <source>
        <dbReference type="ARBA" id="ARBA00013194"/>
    </source>
</evidence>
<dbReference type="InterPro" id="IPR044666">
    <property type="entry name" value="Cyclophilin_A-like"/>
</dbReference>
<keyword evidence="3 5" id="KW-0413">Isomerase</keyword>
<organism evidence="5 6">
    <name type="scientific">Marinilabilia salmonicolor</name>
    <dbReference type="NCBI Taxonomy" id="989"/>
    <lineage>
        <taxon>Bacteria</taxon>
        <taxon>Pseudomonadati</taxon>
        <taxon>Bacteroidota</taxon>
        <taxon>Bacteroidia</taxon>
        <taxon>Marinilabiliales</taxon>
        <taxon>Marinilabiliaceae</taxon>
        <taxon>Marinilabilia</taxon>
    </lineage>
</organism>